<reference evidence="4" key="2">
    <citation type="submission" date="2023-05" db="EMBL/GenBank/DDBJ databases">
        <authorList>
            <person name="Schelkunov M.I."/>
        </authorList>
    </citation>
    <scope>NUCLEOTIDE SEQUENCE</scope>
    <source>
        <strain evidence="4">Hsosn_3</strain>
        <tissue evidence="4">Leaf</tissue>
    </source>
</reference>
<feature type="region of interest" description="Disordered" evidence="2">
    <location>
        <begin position="297"/>
        <end position="316"/>
    </location>
</feature>
<protein>
    <submittedName>
        <fullName evidence="4">Zinc finger transcription factor</fullName>
    </submittedName>
</protein>
<gene>
    <name evidence="4" type="ORF">POM88_050930</name>
</gene>
<feature type="domain" description="C2H2-type" evidence="3">
    <location>
        <begin position="9"/>
        <end position="31"/>
    </location>
</feature>
<dbReference type="PANTHER" id="PTHR46869:SF6">
    <property type="entry name" value="C2H2-TYPE DOMAIN-CONTAINING PROTEIN"/>
    <property type="match status" value="1"/>
</dbReference>
<dbReference type="InterPro" id="IPR013087">
    <property type="entry name" value="Znf_C2H2_type"/>
</dbReference>
<dbReference type="SUPFAM" id="SSF57667">
    <property type="entry name" value="beta-beta-alpha zinc fingers"/>
    <property type="match status" value="2"/>
</dbReference>
<dbReference type="Gene3D" id="3.30.160.60">
    <property type="entry name" value="Classic Zinc Finger"/>
    <property type="match status" value="2"/>
</dbReference>
<dbReference type="PROSITE" id="PS50157">
    <property type="entry name" value="ZINC_FINGER_C2H2_2"/>
    <property type="match status" value="4"/>
</dbReference>
<evidence type="ECO:0000259" key="3">
    <source>
        <dbReference type="PROSITE" id="PS50157"/>
    </source>
</evidence>
<dbReference type="InterPro" id="IPR036236">
    <property type="entry name" value="Znf_C2H2_sf"/>
</dbReference>
<feature type="domain" description="C2H2-type" evidence="3">
    <location>
        <begin position="337"/>
        <end position="364"/>
    </location>
</feature>
<keyword evidence="1" id="KW-0479">Metal-binding</keyword>
<dbReference type="EMBL" id="JAUIZM010000011">
    <property type="protein sequence ID" value="KAK1357674.1"/>
    <property type="molecule type" value="Genomic_DNA"/>
</dbReference>
<reference evidence="4" key="1">
    <citation type="submission" date="2023-02" db="EMBL/GenBank/DDBJ databases">
        <title>Genome of toxic invasive species Heracleum sosnowskyi carries increased number of genes despite the absence of recent whole-genome duplications.</title>
        <authorList>
            <person name="Schelkunov M."/>
            <person name="Shtratnikova V."/>
            <person name="Makarenko M."/>
            <person name="Klepikova A."/>
            <person name="Omelchenko D."/>
            <person name="Novikova G."/>
            <person name="Obukhova E."/>
            <person name="Bogdanov V."/>
            <person name="Penin A."/>
            <person name="Logacheva M."/>
        </authorList>
    </citation>
    <scope>NUCLEOTIDE SEQUENCE</scope>
    <source>
        <strain evidence="4">Hsosn_3</strain>
        <tissue evidence="4">Leaf</tissue>
    </source>
</reference>
<evidence type="ECO:0000256" key="1">
    <source>
        <dbReference type="PROSITE-ProRule" id="PRU00042"/>
    </source>
</evidence>
<proteinExistence type="predicted"/>
<evidence type="ECO:0000256" key="2">
    <source>
        <dbReference type="SAM" id="MobiDB-lite"/>
    </source>
</evidence>
<accession>A0AAD8H0T3</accession>
<organism evidence="4 5">
    <name type="scientific">Heracleum sosnowskyi</name>
    <dbReference type="NCBI Taxonomy" id="360622"/>
    <lineage>
        <taxon>Eukaryota</taxon>
        <taxon>Viridiplantae</taxon>
        <taxon>Streptophyta</taxon>
        <taxon>Embryophyta</taxon>
        <taxon>Tracheophyta</taxon>
        <taxon>Spermatophyta</taxon>
        <taxon>Magnoliopsida</taxon>
        <taxon>eudicotyledons</taxon>
        <taxon>Gunneridae</taxon>
        <taxon>Pentapetalae</taxon>
        <taxon>asterids</taxon>
        <taxon>campanulids</taxon>
        <taxon>Apiales</taxon>
        <taxon>Apiaceae</taxon>
        <taxon>Apioideae</taxon>
        <taxon>apioid superclade</taxon>
        <taxon>Tordylieae</taxon>
        <taxon>Tordyliinae</taxon>
        <taxon>Heracleum</taxon>
    </lineage>
</organism>
<dbReference type="AlphaFoldDB" id="A0AAD8H0T3"/>
<feature type="domain" description="C2H2-type" evidence="3">
    <location>
        <begin position="88"/>
        <end position="115"/>
    </location>
</feature>
<keyword evidence="1" id="KW-0863">Zinc-finger</keyword>
<feature type="domain" description="C2H2-type" evidence="3">
    <location>
        <begin position="418"/>
        <end position="440"/>
    </location>
</feature>
<dbReference type="SMART" id="SM00355">
    <property type="entry name" value="ZnF_C2H2"/>
    <property type="match status" value="4"/>
</dbReference>
<comment type="caution">
    <text evidence="4">The sequence shown here is derived from an EMBL/GenBank/DDBJ whole genome shotgun (WGS) entry which is preliminary data.</text>
</comment>
<feature type="region of interest" description="Disordered" evidence="2">
    <location>
        <begin position="118"/>
        <end position="163"/>
    </location>
</feature>
<dbReference type="PROSITE" id="PS00028">
    <property type="entry name" value="ZINC_FINGER_C2H2_1"/>
    <property type="match status" value="4"/>
</dbReference>
<feature type="compositionally biased region" description="Polar residues" evidence="2">
    <location>
        <begin position="124"/>
        <end position="134"/>
    </location>
</feature>
<keyword evidence="1" id="KW-0862">Zinc</keyword>
<feature type="compositionally biased region" description="Basic residues" evidence="2">
    <location>
        <begin position="138"/>
        <end position="148"/>
    </location>
</feature>
<evidence type="ECO:0000313" key="5">
    <source>
        <dbReference type="Proteomes" id="UP001237642"/>
    </source>
</evidence>
<keyword evidence="5" id="KW-1185">Reference proteome</keyword>
<dbReference type="GO" id="GO:0008270">
    <property type="term" value="F:zinc ion binding"/>
    <property type="evidence" value="ECO:0007669"/>
    <property type="project" value="UniProtKB-KW"/>
</dbReference>
<dbReference type="Pfam" id="PF13912">
    <property type="entry name" value="zf-C2H2_6"/>
    <property type="match status" value="4"/>
</dbReference>
<evidence type="ECO:0000313" key="4">
    <source>
        <dbReference type="EMBL" id="KAK1357674.1"/>
    </source>
</evidence>
<dbReference type="PANTHER" id="PTHR46869">
    <property type="entry name" value="C2H2-LIKE ZINC FINGER PROTEIN"/>
    <property type="match status" value="1"/>
</dbReference>
<feature type="compositionally biased region" description="Basic residues" evidence="2">
    <location>
        <begin position="301"/>
        <end position="310"/>
    </location>
</feature>
<name>A0AAD8H0T3_9APIA</name>
<sequence length="507" mass="56584">MDTDQEVKYMCKLCNKSFPCGRSLGGHMRSHVINTSDQGDHQEKLHKKKLSLVNYGDNNDSASYRLRENPKKSYIFEDLSEASMLHDKICRECGKGFGSSKAMFGHMKCHSDKITRTRLEKQDSGTNFNQSDNETTPSRKKRTSRKIRRFDNNNMVPAATTTSSSLSFNANASSSASGIEQEQEEVAMCLIMLSKDVSHWNGLNSVGESSGNNSELLETKNSASHCGELVNLQNSSKGKLESEYGPKTKMSKMKVGAVLLNDKLETSAVAEASVFQDSILETGNILLNKSQYDQKADLATKKKHNSRKRRSPELFNPDLGTNYTEMYSENLEKRSKFECASCNKAFHSYQALGGHRASHKKHNGSCFDSKIDVSEKNTVTGKNLSQNQTAEKNGQLDHEVIADTSNGRKKLINNGVSHECSICFRVFSSGQALGGHKRSHLIADAKNNQSTSTSTVIDQKPVFETRNFLDLNLPAPDEENETSVHEFSPWWIESNHQHDSFLSFFSN</sequence>
<dbReference type="Proteomes" id="UP001237642">
    <property type="component" value="Unassembled WGS sequence"/>
</dbReference>